<keyword evidence="2" id="KW-0472">Membrane</keyword>
<keyword evidence="1" id="KW-0175">Coiled coil</keyword>
<sequence length="268" mass="29609">MKRALRLIPMILGVLGIALCLVALFGLWTIRSRLDRVNREVFRKADSALVAADEQLERTRDQLASSKLTAQGVVDQLKAWSQVEAVEELDDRMQLSQKLDRFSFGLRQADHWMQMASTTADHADGLLSMAHEAGLAVDPGRLDGLRTDIQDLRSKLTDASEKVDLLSQRWSGEREDSSETLSAKPALQTASALIATVSDVETRLSDFQQRLGDVRTLATSLEAKSSGWIFWVAVALTAFVLWMAAGQYALFRLATRPAPNSPTGDHTE</sequence>
<feature type="transmembrane region" description="Helical" evidence="2">
    <location>
        <begin position="228"/>
        <end position="251"/>
    </location>
</feature>
<reference evidence="3 4" key="1">
    <citation type="submission" date="2019-08" db="EMBL/GenBank/DDBJ databases">
        <authorList>
            <person name="Dhanesh K."/>
            <person name="Kumar G."/>
            <person name="Sasikala C."/>
            <person name="Venkata Ramana C."/>
        </authorList>
    </citation>
    <scope>NUCLEOTIDE SEQUENCE [LARGE SCALE GENOMIC DNA]</scope>
    <source>
        <strain evidence="3 4">JC645</strain>
    </source>
</reference>
<keyword evidence="2" id="KW-1133">Transmembrane helix</keyword>
<accession>A0A5M6CZI5</accession>
<name>A0A5M6CZI5_9BACT</name>
<dbReference type="EMBL" id="VWOX01000019">
    <property type="protein sequence ID" value="KAA5539442.1"/>
    <property type="molecule type" value="Genomic_DNA"/>
</dbReference>
<evidence type="ECO:0000256" key="2">
    <source>
        <dbReference type="SAM" id="Phobius"/>
    </source>
</evidence>
<evidence type="ECO:0008006" key="5">
    <source>
        <dbReference type="Google" id="ProtNLM"/>
    </source>
</evidence>
<evidence type="ECO:0000256" key="1">
    <source>
        <dbReference type="SAM" id="Coils"/>
    </source>
</evidence>
<dbReference type="AlphaFoldDB" id="A0A5M6CZI5"/>
<comment type="caution">
    <text evidence="3">The sequence shown here is derived from an EMBL/GenBank/DDBJ whole genome shotgun (WGS) entry which is preliminary data.</text>
</comment>
<organism evidence="3 4">
    <name type="scientific">Roseiconus nitratireducens</name>
    <dbReference type="NCBI Taxonomy" id="2605748"/>
    <lineage>
        <taxon>Bacteria</taxon>
        <taxon>Pseudomonadati</taxon>
        <taxon>Planctomycetota</taxon>
        <taxon>Planctomycetia</taxon>
        <taxon>Pirellulales</taxon>
        <taxon>Pirellulaceae</taxon>
        <taxon>Roseiconus</taxon>
    </lineage>
</organism>
<proteinExistence type="predicted"/>
<evidence type="ECO:0000313" key="4">
    <source>
        <dbReference type="Proteomes" id="UP000324479"/>
    </source>
</evidence>
<gene>
    <name evidence="3" type="ORF">FYK55_24215</name>
</gene>
<protein>
    <recommendedName>
        <fullName evidence="5">Methyl-accepting chemotaxis protein</fullName>
    </recommendedName>
</protein>
<keyword evidence="4" id="KW-1185">Reference proteome</keyword>
<keyword evidence="2" id="KW-0812">Transmembrane</keyword>
<evidence type="ECO:0000313" key="3">
    <source>
        <dbReference type="EMBL" id="KAA5539442.1"/>
    </source>
</evidence>
<feature type="coiled-coil region" evidence="1">
    <location>
        <begin position="142"/>
        <end position="169"/>
    </location>
</feature>
<dbReference type="RefSeq" id="WP_150079217.1">
    <property type="nucleotide sequence ID" value="NZ_VWOX01000019.1"/>
</dbReference>
<feature type="transmembrane region" description="Helical" evidence="2">
    <location>
        <begin position="7"/>
        <end position="30"/>
    </location>
</feature>
<dbReference type="Proteomes" id="UP000324479">
    <property type="component" value="Unassembled WGS sequence"/>
</dbReference>